<feature type="compositionally biased region" description="Basic and acidic residues" evidence="1">
    <location>
        <begin position="33"/>
        <end position="42"/>
    </location>
</feature>
<gene>
    <name evidence="3" type="ORF">SAMN05421641_11145</name>
</gene>
<dbReference type="EMBL" id="FTMK01000011">
    <property type="protein sequence ID" value="SIQ64867.1"/>
    <property type="molecule type" value="Genomic_DNA"/>
</dbReference>
<dbReference type="Proteomes" id="UP000323956">
    <property type="component" value="Unassembled WGS sequence"/>
</dbReference>
<dbReference type="AlphaFoldDB" id="A0A1N6UH54"/>
<feature type="chain" id="PRO_5013246972" description="Regulator RcnB of Ni and Co efflux" evidence="2">
    <location>
        <begin position="23"/>
        <end position="139"/>
    </location>
</feature>
<name>A0A1N6UH54_9RHOB</name>
<protein>
    <recommendedName>
        <fullName evidence="5">Regulator RcnB of Ni and Co efflux</fullName>
    </recommendedName>
</protein>
<evidence type="ECO:0008006" key="5">
    <source>
        <dbReference type="Google" id="ProtNLM"/>
    </source>
</evidence>
<dbReference type="OrthoDB" id="7666115at2"/>
<organism evidence="3 4">
    <name type="scientific">Paracoccus thiocyanatus</name>
    <dbReference type="NCBI Taxonomy" id="34006"/>
    <lineage>
        <taxon>Bacteria</taxon>
        <taxon>Pseudomonadati</taxon>
        <taxon>Pseudomonadota</taxon>
        <taxon>Alphaproteobacteria</taxon>
        <taxon>Rhodobacterales</taxon>
        <taxon>Paracoccaceae</taxon>
        <taxon>Paracoccus</taxon>
    </lineage>
</organism>
<dbReference type="RefSeq" id="WP_149765705.1">
    <property type="nucleotide sequence ID" value="NZ_FTMK01000011.1"/>
</dbReference>
<evidence type="ECO:0000256" key="1">
    <source>
        <dbReference type="SAM" id="MobiDB-lite"/>
    </source>
</evidence>
<keyword evidence="2" id="KW-0732">Signal</keyword>
<feature type="region of interest" description="Disordered" evidence="1">
    <location>
        <begin position="24"/>
        <end position="49"/>
    </location>
</feature>
<sequence length="139" mass="15585">MTSPLKLTTAILVALLAAAPVAADPGHGHGKGRHAERQDARGPAHPHRVQARHVADCPPGLARKTPRCVPPGQARKHYGKRVGDTLRIGDYTRIRDLDRYDLRPRQGWNYYRDQDRIYRVDGTSRKILAVLDLIEAFSH</sequence>
<evidence type="ECO:0000256" key="2">
    <source>
        <dbReference type="SAM" id="SignalP"/>
    </source>
</evidence>
<feature type="region of interest" description="Disordered" evidence="1">
    <location>
        <begin position="57"/>
        <end position="76"/>
    </location>
</feature>
<feature type="signal peptide" evidence="2">
    <location>
        <begin position="1"/>
        <end position="22"/>
    </location>
</feature>
<reference evidence="3 4" key="1">
    <citation type="submission" date="2017-01" db="EMBL/GenBank/DDBJ databases">
        <authorList>
            <person name="Varghese N."/>
            <person name="Submissions S."/>
        </authorList>
    </citation>
    <scope>NUCLEOTIDE SEQUENCE [LARGE SCALE GENOMIC DNA]</scope>
    <source>
        <strain evidence="3 4">ATCC 700171</strain>
    </source>
</reference>
<evidence type="ECO:0000313" key="3">
    <source>
        <dbReference type="EMBL" id="SIQ64867.1"/>
    </source>
</evidence>
<evidence type="ECO:0000313" key="4">
    <source>
        <dbReference type="Proteomes" id="UP000323956"/>
    </source>
</evidence>
<accession>A0A1N6UH54</accession>
<proteinExistence type="predicted"/>